<keyword evidence="9" id="KW-1185">Reference proteome</keyword>
<dbReference type="PANTHER" id="PTHR46203:SF1">
    <property type="entry name" value="MITOCHONDRIAL TRANSLATION RELEASE FACTOR IN RESCUE"/>
    <property type="match status" value="1"/>
</dbReference>
<evidence type="ECO:0000313" key="9">
    <source>
        <dbReference type="Proteomes" id="UP000494165"/>
    </source>
</evidence>
<dbReference type="OrthoDB" id="277888at2759"/>
<dbReference type="Proteomes" id="UP000494165">
    <property type="component" value="Unassembled WGS sequence"/>
</dbReference>
<dbReference type="EMBL" id="CADEPI010000048">
    <property type="protein sequence ID" value="CAB3369786.1"/>
    <property type="molecule type" value="Genomic_DNA"/>
</dbReference>
<keyword evidence="4" id="KW-0496">Mitochondrion</keyword>
<dbReference type="InterPro" id="IPR008011">
    <property type="entry name" value="Complex1_LYR_dom"/>
</dbReference>
<evidence type="ECO:0000259" key="6">
    <source>
        <dbReference type="Pfam" id="PF00472"/>
    </source>
</evidence>
<evidence type="ECO:0000256" key="1">
    <source>
        <dbReference type="ARBA" id="ARBA00004173"/>
    </source>
</evidence>
<proteinExistence type="inferred from homology"/>
<evidence type="ECO:0000256" key="3">
    <source>
        <dbReference type="ARBA" id="ARBA00022946"/>
    </source>
</evidence>
<gene>
    <name evidence="8" type="ORF">CLODIP_2_CD14127</name>
</gene>
<evidence type="ECO:0000259" key="7">
    <source>
        <dbReference type="Pfam" id="PF05347"/>
    </source>
</evidence>
<dbReference type="Pfam" id="PF05347">
    <property type="entry name" value="Complex1_LYR"/>
    <property type="match status" value="1"/>
</dbReference>
<dbReference type="InterPro" id="IPR052405">
    <property type="entry name" value="Mito_Transl_Release_Factor"/>
</dbReference>
<dbReference type="Pfam" id="PF00472">
    <property type="entry name" value="RF-1"/>
    <property type="match status" value="2"/>
</dbReference>
<dbReference type="GO" id="GO:0003747">
    <property type="term" value="F:translation release factor activity"/>
    <property type="evidence" value="ECO:0007669"/>
    <property type="project" value="InterPro"/>
</dbReference>
<dbReference type="PANTHER" id="PTHR46203">
    <property type="entry name" value="PROBABLE PEPTIDE CHAIN RELEASE FACTOR C12ORF65"/>
    <property type="match status" value="1"/>
</dbReference>
<comment type="subcellular location">
    <subcellularLocation>
        <location evidence="1">Mitochondrion</location>
    </subcellularLocation>
</comment>
<organism evidence="8 9">
    <name type="scientific">Cloeon dipterum</name>
    <dbReference type="NCBI Taxonomy" id="197152"/>
    <lineage>
        <taxon>Eukaryota</taxon>
        <taxon>Metazoa</taxon>
        <taxon>Ecdysozoa</taxon>
        <taxon>Arthropoda</taxon>
        <taxon>Hexapoda</taxon>
        <taxon>Insecta</taxon>
        <taxon>Pterygota</taxon>
        <taxon>Palaeoptera</taxon>
        <taxon>Ephemeroptera</taxon>
        <taxon>Pisciforma</taxon>
        <taxon>Baetidae</taxon>
        <taxon>Cloeon</taxon>
    </lineage>
</organism>
<dbReference type="Gene3D" id="3.30.160.20">
    <property type="match status" value="2"/>
</dbReference>
<evidence type="ECO:0000313" key="8">
    <source>
        <dbReference type="EMBL" id="CAB3369786.1"/>
    </source>
</evidence>
<name>A0A8S1CDG3_9INSE</name>
<evidence type="ECO:0000256" key="5">
    <source>
        <dbReference type="SAM" id="MobiDB-lite"/>
    </source>
</evidence>
<evidence type="ECO:0000256" key="4">
    <source>
        <dbReference type="ARBA" id="ARBA00023128"/>
    </source>
</evidence>
<dbReference type="SUPFAM" id="SSF75620">
    <property type="entry name" value="Release factor"/>
    <property type="match status" value="2"/>
</dbReference>
<comment type="caution">
    <text evidence="8">The sequence shown here is derived from an EMBL/GenBank/DDBJ whole genome shotgun (WGS) entry which is preliminary data.</text>
</comment>
<sequence>MSVARSEVLRLYKSILKYGQELKYTDRDFFKKKIRKEFRSCKKVESPEEIKFHIDRAKAFLQYKRVLAILLRQTIDYSKVPVLKEEDIEEQFVKGHGPGGQNVNKRSNCVLLKHIPTGLVVKCHQSRLLEKNRKFARDSLIEKLDLLVNGEDSVANQKKRIEEKKSSKNETKRRKLQELKAAWKEREQNDVRTMPLFKSSLLSSIIPLNFQPSRSIATIDYSRIPTLNEEDLEEQIIRGSGTHKRTNCILLIHKPTGIVVKGTKSRNLIENRKIAREILIEKLDEKLNGDQSVAAQKRRIESRKISSRESKRNKMQLLKEAWKDNK</sequence>
<reference evidence="8 9" key="1">
    <citation type="submission" date="2020-04" db="EMBL/GenBank/DDBJ databases">
        <authorList>
            <person name="Alioto T."/>
            <person name="Alioto T."/>
            <person name="Gomez Garrido J."/>
        </authorList>
    </citation>
    <scope>NUCLEOTIDE SEQUENCE [LARGE SCALE GENOMIC DNA]</scope>
</reference>
<keyword evidence="3" id="KW-0809">Transit peptide</keyword>
<evidence type="ECO:0008006" key="10">
    <source>
        <dbReference type="Google" id="ProtNLM"/>
    </source>
</evidence>
<dbReference type="AlphaFoldDB" id="A0A8S1CDG3"/>
<feature type="compositionally biased region" description="Basic and acidic residues" evidence="5">
    <location>
        <begin position="298"/>
        <end position="311"/>
    </location>
</feature>
<dbReference type="InterPro" id="IPR045853">
    <property type="entry name" value="Pep_chain_release_fac_I_sf"/>
</dbReference>
<comment type="similarity">
    <text evidence="2">Belongs to the prokaryotic/mitochondrial release factor family.</text>
</comment>
<feature type="domain" description="Prokaryotic-type class I peptide chain release factors" evidence="6">
    <location>
        <begin position="83"/>
        <end position="178"/>
    </location>
</feature>
<dbReference type="GO" id="GO:0005739">
    <property type="term" value="C:mitochondrion"/>
    <property type="evidence" value="ECO:0007669"/>
    <property type="project" value="UniProtKB-SubCell"/>
</dbReference>
<accession>A0A8S1CDG3</accession>
<feature type="domain" description="Prokaryotic-type class I peptide chain release factors" evidence="6">
    <location>
        <begin position="226"/>
        <end position="318"/>
    </location>
</feature>
<feature type="region of interest" description="Disordered" evidence="5">
    <location>
        <begin position="291"/>
        <end position="311"/>
    </location>
</feature>
<protein>
    <recommendedName>
        <fullName evidence="10">Prokaryotic-type class I peptide chain release factors domain-containing protein</fullName>
    </recommendedName>
</protein>
<dbReference type="InterPro" id="IPR000352">
    <property type="entry name" value="Pep_chain_release_fac_I"/>
</dbReference>
<feature type="domain" description="Complex 1 LYR protein" evidence="7">
    <location>
        <begin position="7"/>
        <end position="61"/>
    </location>
</feature>
<evidence type="ECO:0000256" key="2">
    <source>
        <dbReference type="ARBA" id="ARBA00010835"/>
    </source>
</evidence>